<dbReference type="GO" id="GO:0004065">
    <property type="term" value="F:arylsulfatase activity"/>
    <property type="evidence" value="ECO:0007669"/>
    <property type="project" value="TreeGrafter"/>
</dbReference>
<accession>A0A7S9KZC4</accession>
<evidence type="ECO:0000256" key="5">
    <source>
        <dbReference type="ARBA" id="ARBA00022801"/>
    </source>
</evidence>
<evidence type="ECO:0000256" key="4">
    <source>
        <dbReference type="ARBA" id="ARBA00022729"/>
    </source>
</evidence>
<keyword evidence="3" id="KW-0479">Metal-binding</keyword>
<dbReference type="CDD" id="cd16155">
    <property type="entry name" value="sulfatase_like"/>
    <property type="match status" value="1"/>
</dbReference>
<reference evidence="8 9" key="1">
    <citation type="submission" date="2020-11" db="EMBL/GenBank/DDBJ databases">
        <title>Pedobacter endophytica, an endophytic bacteria isolated form Carex pumila.</title>
        <authorList>
            <person name="Peng Y."/>
            <person name="Jiang L."/>
            <person name="Lee J."/>
        </authorList>
    </citation>
    <scope>NUCLEOTIDE SEQUENCE [LARGE SCALE GENOMIC DNA]</scope>
    <source>
        <strain evidence="8 9">JBR3-12</strain>
    </source>
</reference>
<organism evidence="8 9">
    <name type="scientific">Pedobacter endophyticus</name>
    <dbReference type="NCBI Taxonomy" id="2789740"/>
    <lineage>
        <taxon>Bacteria</taxon>
        <taxon>Pseudomonadati</taxon>
        <taxon>Bacteroidota</taxon>
        <taxon>Sphingobacteriia</taxon>
        <taxon>Sphingobacteriales</taxon>
        <taxon>Sphingobacteriaceae</taxon>
        <taxon>Pedobacter</taxon>
    </lineage>
</organism>
<dbReference type="KEGG" id="pex:IZT61_21665"/>
<sequence length="492" mass="55524">MIFLTRCIAIIFVSILLITNLAKAQSKPNIVFIYTDDQAYYTIHALGNKEIETPNLDRLARMGKSFTNAYNMGAWHGAVCVASRSMIITGRTIWNVKKIEDKLPGFSETTWPKMMERAGYETYMTGKWHVNIDPNKIFQHVTDVKPGMLPYGTPENAKLPGFVSNKNFNTPGYNRPQSANDNTWSPSDERFGGYWENGTHQSVIFKKNSISHIEAAGRQEKPFFLYLASNAPHDPRQSPEEYIDKYPLNGISMPKSWLPENPYKDSIGNDASLRDEALAPFPRTELAIKTHLQEYYAAVTFLDKQIGEILDALEATGKMNNTYIFFTADHGLAMGRHGFMGKQTLFEHSMKPPVIVAGPGIAPNTISEMPVYLQDIMATSLELANAEKLNNVEFQSFLSAAKGISNKRIHKAIYGGYMNLQRSVRVGDHKLILFPKINKILLFDLNKDPEEMHNLADDKKYKSTAKQLFAALLKEQKKLNDPLDITNMAELL</sequence>
<dbReference type="InterPro" id="IPR050738">
    <property type="entry name" value="Sulfatase"/>
</dbReference>
<comment type="similarity">
    <text evidence="2">Belongs to the sulfatase family.</text>
</comment>
<dbReference type="EMBL" id="CP064939">
    <property type="protein sequence ID" value="QPH39614.1"/>
    <property type="molecule type" value="Genomic_DNA"/>
</dbReference>
<dbReference type="Pfam" id="PF00884">
    <property type="entry name" value="Sulfatase"/>
    <property type="match status" value="1"/>
</dbReference>
<dbReference type="InterPro" id="IPR000917">
    <property type="entry name" value="Sulfatase_N"/>
</dbReference>
<evidence type="ECO:0000259" key="7">
    <source>
        <dbReference type="Pfam" id="PF00884"/>
    </source>
</evidence>
<dbReference type="PANTHER" id="PTHR42693:SF42">
    <property type="entry name" value="ARYLSULFATASE G"/>
    <property type="match status" value="1"/>
</dbReference>
<keyword evidence="6" id="KW-0106">Calcium</keyword>
<dbReference type="PANTHER" id="PTHR42693">
    <property type="entry name" value="ARYLSULFATASE FAMILY MEMBER"/>
    <property type="match status" value="1"/>
</dbReference>
<evidence type="ECO:0000313" key="8">
    <source>
        <dbReference type="EMBL" id="QPH39614.1"/>
    </source>
</evidence>
<evidence type="ECO:0000256" key="2">
    <source>
        <dbReference type="ARBA" id="ARBA00008779"/>
    </source>
</evidence>
<dbReference type="GO" id="GO:0016740">
    <property type="term" value="F:transferase activity"/>
    <property type="evidence" value="ECO:0007669"/>
    <property type="project" value="UniProtKB-KW"/>
</dbReference>
<keyword evidence="9" id="KW-1185">Reference proteome</keyword>
<gene>
    <name evidence="8" type="ORF">IZT61_21665</name>
</gene>
<dbReference type="Gene3D" id="3.40.720.10">
    <property type="entry name" value="Alkaline Phosphatase, subunit A"/>
    <property type="match status" value="1"/>
</dbReference>
<evidence type="ECO:0000256" key="6">
    <source>
        <dbReference type="ARBA" id="ARBA00022837"/>
    </source>
</evidence>
<protein>
    <submittedName>
        <fullName evidence="8">Sulfatase-like hydrolase/transferase</fullName>
    </submittedName>
</protein>
<name>A0A7S9KZC4_9SPHI</name>
<keyword evidence="8" id="KW-0808">Transferase</keyword>
<evidence type="ECO:0000256" key="3">
    <source>
        <dbReference type="ARBA" id="ARBA00022723"/>
    </source>
</evidence>
<dbReference type="AlphaFoldDB" id="A0A7S9KZC4"/>
<evidence type="ECO:0000313" key="9">
    <source>
        <dbReference type="Proteomes" id="UP000594759"/>
    </source>
</evidence>
<evidence type="ECO:0000256" key="1">
    <source>
        <dbReference type="ARBA" id="ARBA00001913"/>
    </source>
</evidence>
<dbReference type="SUPFAM" id="SSF53649">
    <property type="entry name" value="Alkaline phosphatase-like"/>
    <property type="match status" value="1"/>
</dbReference>
<dbReference type="GO" id="GO:0046872">
    <property type="term" value="F:metal ion binding"/>
    <property type="evidence" value="ECO:0007669"/>
    <property type="project" value="UniProtKB-KW"/>
</dbReference>
<comment type="cofactor">
    <cofactor evidence="1">
        <name>Ca(2+)</name>
        <dbReference type="ChEBI" id="CHEBI:29108"/>
    </cofactor>
</comment>
<dbReference type="InterPro" id="IPR017850">
    <property type="entry name" value="Alkaline_phosphatase_core_sf"/>
</dbReference>
<keyword evidence="5 8" id="KW-0378">Hydrolase</keyword>
<feature type="domain" description="Sulfatase N-terminal" evidence="7">
    <location>
        <begin position="28"/>
        <end position="385"/>
    </location>
</feature>
<keyword evidence="4" id="KW-0732">Signal</keyword>
<proteinExistence type="inferred from homology"/>
<dbReference type="RefSeq" id="WP_196099080.1">
    <property type="nucleotide sequence ID" value="NZ_CP064939.1"/>
</dbReference>
<dbReference type="Proteomes" id="UP000594759">
    <property type="component" value="Chromosome"/>
</dbReference>